<name>A0ABW4MB13_9SPHN</name>
<gene>
    <name evidence="1" type="ORF">ACFSAG_03785</name>
</gene>
<sequence>MNWRAGVALSILAFVGGGLAIGWLSSSGITPWETAAPPAPAVTELPDETAPPPANTMMTTTVAPQILQPIADSARTEAMLVAIGARRAIAMGAPLGDLNPRLDAAFGKTQPEALSRIRAVEKEGLTPVKLATEFDTIAESLTEDRVLTWDRMQREVASLFVLRKSDSAKPTHDAQLQRIRDLVLTGNIDTAIKLVAPLPGAAKAEDWLLKARRYRDAQLALDALEKSAMAMPVVAPQAIPFAPTPSEQSTTTQD</sequence>
<proteinExistence type="predicted"/>
<reference evidence="2" key="1">
    <citation type="journal article" date="2019" name="Int. J. Syst. Evol. Microbiol.">
        <title>The Global Catalogue of Microorganisms (GCM) 10K type strain sequencing project: providing services to taxonomists for standard genome sequencing and annotation.</title>
        <authorList>
            <consortium name="The Broad Institute Genomics Platform"/>
            <consortium name="The Broad Institute Genome Sequencing Center for Infectious Disease"/>
            <person name="Wu L."/>
            <person name="Ma J."/>
        </authorList>
    </citation>
    <scope>NUCLEOTIDE SEQUENCE [LARGE SCALE GENOMIC DNA]</scope>
    <source>
        <strain evidence="2">CGMCC 1.12449</strain>
    </source>
</reference>
<dbReference type="EMBL" id="JBHUEL010000003">
    <property type="protein sequence ID" value="MFD1765960.1"/>
    <property type="molecule type" value="Genomic_DNA"/>
</dbReference>
<comment type="caution">
    <text evidence="1">The sequence shown here is derived from an EMBL/GenBank/DDBJ whole genome shotgun (WGS) entry which is preliminary data.</text>
</comment>
<protein>
    <submittedName>
        <fullName evidence="1">Uncharacterized protein</fullName>
    </submittedName>
</protein>
<accession>A0ABW4MB13</accession>
<organism evidence="1 2">
    <name type="scientific">Sphingorhabdus buctiana</name>
    <dbReference type="NCBI Taxonomy" id="1508805"/>
    <lineage>
        <taxon>Bacteria</taxon>
        <taxon>Pseudomonadati</taxon>
        <taxon>Pseudomonadota</taxon>
        <taxon>Alphaproteobacteria</taxon>
        <taxon>Sphingomonadales</taxon>
        <taxon>Sphingomonadaceae</taxon>
        <taxon>Sphingorhabdus</taxon>
    </lineage>
</organism>
<dbReference type="Proteomes" id="UP001597215">
    <property type="component" value="Unassembled WGS sequence"/>
</dbReference>
<keyword evidence="2" id="KW-1185">Reference proteome</keyword>
<evidence type="ECO:0000313" key="1">
    <source>
        <dbReference type="EMBL" id="MFD1765960.1"/>
    </source>
</evidence>
<evidence type="ECO:0000313" key="2">
    <source>
        <dbReference type="Proteomes" id="UP001597215"/>
    </source>
</evidence>
<dbReference type="RefSeq" id="WP_381511540.1">
    <property type="nucleotide sequence ID" value="NZ_JBHUEL010000003.1"/>
</dbReference>